<evidence type="ECO:0000256" key="13">
    <source>
        <dbReference type="ARBA" id="ARBA00033392"/>
    </source>
</evidence>
<evidence type="ECO:0000256" key="12">
    <source>
        <dbReference type="ARBA" id="ARBA00029736"/>
    </source>
</evidence>
<dbReference type="AlphaFoldDB" id="A0A518AXF3"/>
<keyword evidence="20" id="KW-1185">Reference proteome</keyword>
<evidence type="ECO:0000256" key="15">
    <source>
        <dbReference type="HAMAP-Rule" id="MF_00605"/>
    </source>
</evidence>
<evidence type="ECO:0000259" key="18">
    <source>
        <dbReference type="Pfam" id="PF01746"/>
    </source>
</evidence>
<keyword evidence="7 15" id="KW-0963">Cytoplasm</keyword>
<dbReference type="EC" id="2.1.1.228" evidence="5 15"/>
<dbReference type="GO" id="GO:0005829">
    <property type="term" value="C:cytosol"/>
    <property type="evidence" value="ECO:0007669"/>
    <property type="project" value="TreeGrafter"/>
</dbReference>
<comment type="function">
    <text evidence="1 15 17">Specifically methylates guanosine-37 in various tRNAs.</text>
</comment>
<dbReference type="InterPro" id="IPR002649">
    <property type="entry name" value="tRNA_m1G_MeTrfase_TrmD"/>
</dbReference>
<evidence type="ECO:0000256" key="14">
    <source>
        <dbReference type="ARBA" id="ARBA00047783"/>
    </source>
</evidence>
<evidence type="ECO:0000256" key="8">
    <source>
        <dbReference type="ARBA" id="ARBA00022603"/>
    </source>
</evidence>
<reference evidence="19 20" key="1">
    <citation type="submission" date="2019-02" db="EMBL/GenBank/DDBJ databases">
        <title>Deep-cultivation of Planctomycetes and their phenomic and genomic characterization uncovers novel biology.</title>
        <authorList>
            <person name="Wiegand S."/>
            <person name="Jogler M."/>
            <person name="Boedeker C."/>
            <person name="Pinto D."/>
            <person name="Vollmers J."/>
            <person name="Rivas-Marin E."/>
            <person name="Kohn T."/>
            <person name="Peeters S.H."/>
            <person name="Heuer A."/>
            <person name="Rast P."/>
            <person name="Oberbeckmann S."/>
            <person name="Bunk B."/>
            <person name="Jeske O."/>
            <person name="Meyerdierks A."/>
            <person name="Storesund J.E."/>
            <person name="Kallscheuer N."/>
            <person name="Luecker S."/>
            <person name="Lage O.M."/>
            <person name="Pohl T."/>
            <person name="Merkel B.J."/>
            <person name="Hornburger P."/>
            <person name="Mueller R.-W."/>
            <person name="Bruemmer F."/>
            <person name="Labrenz M."/>
            <person name="Spormann A.M."/>
            <person name="Op den Camp H."/>
            <person name="Overmann J."/>
            <person name="Amann R."/>
            <person name="Jetten M.S.M."/>
            <person name="Mascher T."/>
            <person name="Medema M.H."/>
            <person name="Devos D.P."/>
            <person name="Kaster A.-K."/>
            <person name="Ovreas L."/>
            <person name="Rohde M."/>
            <person name="Galperin M.Y."/>
            <person name="Jogler C."/>
        </authorList>
    </citation>
    <scope>NUCLEOTIDE SEQUENCE [LARGE SCALE GENOMIC DNA]</scope>
    <source>
        <strain evidence="19 20">Pan216</strain>
    </source>
</reference>
<comment type="caution">
    <text evidence="15">Lacks conserved residue(s) required for the propagation of feature annotation.</text>
</comment>
<keyword evidence="11 15" id="KW-0819">tRNA processing</keyword>
<dbReference type="SUPFAM" id="SSF75217">
    <property type="entry name" value="alpha/beta knot"/>
    <property type="match status" value="1"/>
</dbReference>
<dbReference type="HAMAP" id="MF_00605">
    <property type="entry name" value="TrmD"/>
    <property type="match status" value="1"/>
</dbReference>
<dbReference type="Gene3D" id="1.10.1270.20">
    <property type="entry name" value="tRNA(m1g37)methyltransferase, domain 2"/>
    <property type="match status" value="1"/>
</dbReference>
<dbReference type="PIRSF" id="PIRSF000386">
    <property type="entry name" value="tRNA_mtase"/>
    <property type="match status" value="1"/>
</dbReference>
<dbReference type="KEGG" id="knv:Pan216_02220"/>
<evidence type="ECO:0000256" key="2">
    <source>
        <dbReference type="ARBA" id="ARBA00004496"/>
    </source>
</evidence>
<dbReference type="OrthoDB" id="9807416at2"/>
<evidence type="ECO:0000256" key="9">
    <source>
        <dbReference type="ARBA" id="ARBA00022679"/>
    </source>
</evidence>
<evidence type="ECO:0000256" key="5">
    <source>
        <dbReference type="ARBA" id="ARBA00012807"/>
    </source>
</evidence>
<feature type="binding site" evidence="15 16">
    <location>
        <position position="114"/>
    </location>
    <ligand>
        <name>S-adenosyl-L-methionine</name>
        <dbReference type="ChEBI" id="CHEBI:59789"/>
    </ligand>
</feature>
<dbReference type="InterPro" id="IPR016009">
    <property type="entry name" value="tRNA_MeTrfase_TRMD/TRM10"/>
</dbReference>
<evidence type="ECO:0000256" key="6">
    <source>
        <dbReference type="ARBA" id="ARBA00014679"/>
    </source>
</evidence>
<evidence type="ECO:0000256" key="4">
    <source>
        <dbReference type="ARBA" id="ARBA00011738"/>
    </source>
</evidence>
<dbReference type="PANTHER" id="PTHR46417:SF1">
    <property type="entry name" value="TRNA (GUANINE-N(1)-)-METHYLTRANSFERASE"/>
    <property type="match status" value="1"/>
</dbReference>
<accession>A0A518AXF3</accession>
<evidence type="ECO:0000256" key="3">
    <source>
        <dbReference type="ARBA" id="ARBA00007630"/>
    </source>
</evidence>
<evidence type="ECO:0000256" key="11">
    <source>
        <dbReference type="ARBA" id="ARBA00022694"/>
    </source>
</evidence>
<dbReference type="GO" id="GO:0052906">
    <property type="term" value="F:tRNA (guanine(37)-N1)-methyltransferase activity"/>
    <property type="evidence" value="ECO:0007669"/>
    <property type="project" value="UniProtKB-UniRule"/>
</dbReference>
<sequence length="227" mass="25945">MAIRFDIVTLFPEIFEGFLSESLIRLAIQRDLVDVRRWNLRDWTFDRHHSVDDRPYGGGPGMVLMPEPVCRCVEEIQAKADPGLLVMLSPQGARLTQPLAEELAERERIVLMCGRYEGFDERIREELAPREISIGDYICNGGEIPAMVVMESVIRLVPGVVGDAESIKEETFSQPGWLEYPQYTRPPNFRGRKVPEILLSGNHREIAEWRAKQAQQRSQAKQQQVKG</sequence>
<dbReference type="FunFam" id="3.40.1280.10:FF:000001">
    <property type="entry name" value="tRNA (guanine-N(1)-)-methyltransferase"/>
    <property type="match status" value="1"/>
</dbReference>
<keyword evidence="10 15" id="KW-0949">S-adenosyl-L-methionine</keyword>
<evidence type="ECO:0000313" key="20">
    <source>
        <dbReference type="Proteomes" id="UP000317093"/>
    </source>
</evidence>
<comment type="subcellular location">
    <subcellularLocation>
        <location evidence="2 15 17">Cytoplasm</location>
    </subcellularLocation>
</comment>
<evidence type="ECO:0000256" key="1">
    <source>
        <dbReference type="ARBA" id="ARBA00002634"/>
    </source>
</evidence>
<dbReference type="NCBIfam" id="NF000648">
    <property type="entry name" value="PRK00026.1"/>
    <property type="match status" value="1"/>
</dbReference>
<dbReference type="NCBIfam" id="TIGR00088">
    <property type="entry name" value="trmD"/>
    <property type="match status" value="1"/>
</dbReference>
<name>A0A518AXF3_9BACT</name>
<dbReference type="PANTHER" id="PTHR46417">
    <property type="entry name" value="TRNA (GUANINE-N(1)-)-METHYLTRANSFERASE"/>
    <property type="match status" value="1"/>
</dbReference>
<evidence type="ECO:0000313" key="19">
    <source>
        <dbReference type="EMBL" id="QDU59394.1"/>
    </source>
</evidence>
<organism evidence="19 20">
    <name type="scientific">Kolteria novifilia</name>
    <dbReference type="NCBI Taxonomy" id="2527975"/>
    <lineage>
        <taxon>Bacteria</taxon>
        <taxon>Pseudomonadati</taxon>
        <taxon>Planctomycetota</taxon>
        <taxon>Planctomycetia</taxon>
        <taxon>Kolteriales</taxon>
        <taxon>Kolteriaceae</taxon>
        <taxon>Kolteria</taxon>
    </lineage>
</organism>
<dbReference type="EMBL" id="CP036279">
    <property type="protein sequence ID" value="QDU59394.1"/>
    <property type="molecule type" value="Genomic_DNA"/>
</dbReference>
<dbReference type="GO" id="GO:0002939">
    <property type="term" value="P:tRNA N1-guanine methylation"/>
    <property type="evidence" value="ECO:0007669"/>
    <property type="project" value="TreeGrafter"/>
</dbReference>
<comment type="similarity">
    <text evidence="3 15 17">Belongs to the RNA methyltransferase TrmD family.</text>
</comment>
<keyword evidence="9 15" id="KW-0808">Transferase</keyword>
<dbReference type="CDD" id="cd18080">
    <property type="entry name" value="TrmD-like"/>
    <property type="match status" value="1"/>
</dbReference>
<feature type="domain" description="tRNA methyltransferase TRMD/TRM10-type" evidence="18">
    <location>
        <begin position="3"/>
        <end position="223"/>
    </location>
</feature>
<evidence type="ECO:0000256" key="10">
    <source>
        <dbReference type="ARBA" id="ARBA00022691"/>
    </source>
</evidence>
<dbReference type="InterPro" id="IPR029028">
    <property type="entry name" value="Alpha/beta_knot_MTases"/>
</dbReference>
<comment type="subunit">
    <text evidence="4 15 17">Homodimer.</text>
</comment>
<dbReference type="RefSeq" id="WP_145253596.1">
    <property type="nucleotide sequence ID" value="NZ_CP036279.1"/>
</dbReference>
<dbReference type="Gene3D" id="3.40.1280.10">
    <property type="match status" value="1"/>
</dbReference>
<protein>
    <recommendedName>
        <fullName evidence="6 15">tRNA (guanine-N(1)-)-methyltransferase</fullName>
        <ecNumber evidence="5 15">2.1.1.228</ecNumber>
    </recommendedName>
    <alternativeName>
        <fullName evidence="12 15">M1G-methyltransferase</fullName>
    </alternativeName>
    <alternativeName>
        <fullName evidence="13 15">tRNA [GM37] methyltransferase</fullName>
    </alternativeName>
</protein>
<dbReference type="Pfam" id="PF01746">
    <property type="entry name" value="tRNA_m1G_MT"/>
    <property type="match status" value="1"/>
</dbReference>
<evidence type="ECO:0000256" key="7">
    <source>
        <dbReference type="ARBA" id="ARBA00022490"/>
    </source>
</evidence>
<evidence type="ECO:0000256" key="17">
    <source>
        <dbReference type="RuleBase" id="RU003464"/>
    </source>
</evidence>
<dbReference type="InterPro" id="IPR023148">
    <property type="entry name" value="tRNA_m1G_MeTrfase_C_sf"/>
</dbReference>
<keyword evidence="8 15" id="KW-0489">Methyltransferase</keyword>
<evidence type="ECO:0000256" key="16">
    <source>
        <dbReference type="PIRSR" id="PIRSR000386-1"/>
    </source>
</evidence>
<proteinExistence type="inferred from homology"/>
<dbReference type="Proteomes" id="UP000317093">
    <property type="component" value="Chromosome"/>
</dbReference>
<gene>
    <name evidence="15 19" type="primary">trmD</name>
    <name evidence="19" type="ORF">Pan216_02220</name>
</gene>
<comment type="catalytic activity">
    <reaction evidence="14 15 17">
        <text>guanosine(37) in tRNA + S-adenosyl-L-methionine = N(1)-methylguanosine(37) in tRNA + S-adenosyl-L-homocysteine + H(+)</text>
        <dbReference type="Rhea" id="RHEA:36899"/>
        <dbReference type="Rhea" id="RHEA-COMP:10145"/>
        <dbReference type="Rhea" id="RHEA-COMP:10147"/>
        <dbReference type="ChEBI" id="CHEBI:15378"/>
        <dbReference type="ChEBI" id="CHEBI:57856"/>
        <dbReference type="ChEBI" id="CHEBI:59789"/>
        <dbReference type="ChEBI" id="CHEBI:73542"/>
        <dbReference type="ChEBI" id="CHEBI:74269"/>
        <dbReference type="EC" id="2.1.1.228"/>
    </reaction>
</comment>
<dbReference type="InterPro" id="IPR029026">
    <property type="entry name" value="tRNA_m1G_MTases_N"/>
</dbReference>